<evidence type="ECO:0000259" key="1">
    <source>
        <dbReference type="Pfam" id="PF18145"/>
    </source>
</evidence>
<dbReference type="Pfam" id="PF18145">
    <property type="entry name" value="SAVED"/>
    <property type="match status" value="1"/>
</dbReference>
<dbReference type="EMBL" id="JACLPZ010000011">
    <property type="protein sequence ID" value="MBY0037453.1"/>
    <property type="molecule type" value="Genomic_DNA"/>
</dbReference>
<dbReference type="NCBIfam" id="NF033611">
    <property type="entry name" value="SAVED"/>
    <property type="match status" value="1"/>
</dbReference>
<organism evidence="2 3">
    <name type="scientific">Bacillus cereus</name>
    <dbReference type="NCBI Taxonomy" id="1396"/>
    <lineage>
        <taxon>Bacteria</taxon>
        <taxon>Bacillati</taxon>
        <taxon>Bacillota</taxon>
        <taxon>Bacilli</taxon>
        <taxon>Bacillales</taxon>
        <taxon>Bacillaceae</taxon>
        <taxon>Bacillus</taxon>
        <taxon>Bacillus cereus group</taxon>
    </lineage>
</organism>
<name>A0AAW4QS99_BACCE</name>
<evidence type="ECO:0000313" key="3">
    <source>
        <dbReference type="Proteomes" id="UP001197806"/>
    </source>
</evidence>
<accession>A0AAW4QS99</accession>
<dbReference type="AlphaFoldDB" id="A0AAW4QS99"/>
<gene>
    <name evidence="2" type="ORF">H7U08_12940</name>
</gene>
<feature type="domain" description="SMODS-associated and fused to various effectors" evidence="1">
    <location>
        <begin position="16"/>
        <end position="139"/>
    </location>
</feature>
<sequence>MLSKGIFFCFLPKKIKEKDANVGGIFPLSPIPLLIHLGSLLTDTVPYPIYQFNRETGLWVSDNPGTNKDIILTCSKDVKDSAELVSISGKVKNRTVEEVLDKEFDVISFEIDEPGLKRVLYKEDVVNIQAKIKDDIEKLL</sequence>
<reference evidence="2" key="1">
    <citation type="submission" date="2020-08" db="EMBL/GenBank/DDBJ databases">
        <title>Fungal Genomes of the International Space Station.</title>
        <authorList>
            <person name="Seuylemezian A."/>
            <person name="Singh N.K."/>
            <person name="Wood J."/>
            <person name="Venkateswaran K."/>
        </authorList>
    </citation>
    <scope>NUCLEOTIDE SEQUENCE</scope>
    <source>
        <strain evidence="2">I2-B2</strain>
    </source>
</reference>
<protein>
    <submittedName>
        <fullName evidence="2">SAVED domain-containing protein</fullName>
    </submittedName>
</protein>
<dbReference type="Proteomes" id="UP001197806">
    <property type="component" value="Unassembled WGS sequence"/>
</dbReference>
<comment type="caution">
    <text evidence="2">The sequence shown here is derived from an EMBL/GenBank/DDBJ whole genome shotgun (WGS) entry which is preliminary data.</text>
</comment>
<dbReference type="InterPro" id="IPR040836">
    <property type="entry name" value="SAVED"/>
</dbReference>
<evidence type="ECO:0000313" key="2">
    <source>
        <dbReference type="EMBL" id="MBY0037453.1"/>
    </source>
</evidence>
<proteinExistence type="predicted"/>